<dbReference type="PRINTS" id="PR00300">
    <property type="entry name" value="CLPPROTEASEA"/>
</dbReference>
<keyword evidence="5 6" id="KW-0143">Chaperone</keyword>
<dbReference type="Proteomes" id="UP000574317">
    <property type="component" value="Unassembled WGS sequence"/>
</dbReference>
<feature type="coiled-coil region" evidence="7">
    <location>
        <begin position="296"/>
        <end position="376"/>
    </location>
</feature>
<dbReference type="EMBL" id="JAAOAO010000278">
    <property type="protein sequence ID" value="KAF5551048.1"/>
    <property type="molecule type" value="Genomic_DNA"/>
</dbReference>
<comment type="caution">
    <text evidence="10">The sequence shown here is derived from an EMBL/GenBank/DDBJ whole genome shotgun (WGS) entry which is preliminary data.</text>
</comment>
<dbReference type="CDD" id="cd19499">
    <property type="entry name" value="RecA-like_ClpB_Hsp104-like"/>
    <property type="match status" value="1"/>
</dbReference>
<dbReference type="GO" id="GO:0005524">
    <property type="term" value="F:ATP binding"/>
    <property type="evidence" value="ECO:0007669"/>
    <property type="project" value="UniProtKB-KW"/>
</dbReference>
<dbReference type="GO" id="GO:0034605">
    <property type="term" value="P:cellular response to heat"/>
    <property type="evidence" value="ECO:0007669"/>
    <property type="project" value="TreeGrafter"/>
</dbReference>
<evidence type="ECO:0000256" key="6">
    <source>
        <dbReference type="RuleBase" id="RU004432"/>
    </source>
</evidence>
<evidence type="ECO:0000259" key="8">
    <source>
        <dbReference type="SMART" id="SM00382"/>
    </source>
</evidence>
<dbReference type="GO" id="GO:0043335">
    <property type="term" value="P:protein unfolding"/>
    <property type="evidence" value="ECO:0007669"/>
    <property type="project" value="TreeGrafter"/>
</dbReference>
<dbReference type="FunFam" id="3.40.50.300:FF:000025">
    <property type="entry name" value="ATP-dependent Clp protease subunit"/>
    <property type="match status" value="1"/>
</dbReference>
<dbReference type="InterPro" id="IPR050130">
    <property type="entry name" value="ClpA_ClpB"/>
</dbReference>
<organism evidence="10 11">
    <name type="scientific">Fusarium napiforme</name>
    <dbReference type="NCBI Taxonomy" id="42672"/>
    <lineage>
        <taxon>Eukaryota</taxon>
        <taxon>Fungi</taxon>
        <taxon>Dikarya</taxon>
        <taxon>Ascomycota</taxon>
        <taxon>Pezizomycotina</taxon>
        <taxon>Sordariomycetes</taxon>
        <taxon>Hypocreomycetidae</taxon>
        <taxon>Hypocreales</taxon>
        <taxon>Nectriaceae</taxon>
        <taxon>Fusarium</taxon>
        <taxon>Fusarium fujikuroi species complex</taxon>
    </lineage>
</organism>
<evidence type="ECO:0000256" key="4">
    <source>
        <dbReference type="ARBA" id="ARBA00022840"/>
    </source>
</evidence>
<evidence type="ECO:0000259" key="9">
    <source>
        <dbReference type="SMART" id="SM01086"/>
    </source>
</evidence>
<gene>
    <name evidence="10" type="ORF">FNAPI_7551</name>
</gene>
<comment type="similarity">
    <text evidence="1 6">Belongs to the ClpA/ClpB family.</text>
</comment>
<dbReference type="InterPro" id="IPR019489">
    <property type="entry name" value="Clp_ATPase_C"/>
</dbReference>
<dbReference type="Pfam" id="PF10431">
    <property type="entry name" value="ClpB_D2-small"/>
    <property type="match status" value="1"/>
</dbReference>
<evidence type="ECO:0000313" key="10">
    <source>
        <dbReference type="EMBL" id="KAF5551048.1"/>
    </source>
</evidence>
<dbReference type="InterPro" id="IPR003959">
    <property type="entry name" value="ATPase_AAA_core"/>
</dbReference>
<protein>
    <submittedName>
        <fullName evidence="10">Heat shock 78 mitochondrial</fullName>
    </submittedName>
</protein>
<dbReference type="InterPro" id="IPR018368">
    <property type="entry name" value="ClpA/B_CS1"/>
</dbReference>
<dbReference type="GO" id="GO:0042026">
    <property type="term" value="P:protein refolding"/>
    <property type="evidence" value="ECO:0007669"/>
    <property type="project" value="TreeGrafter"/>
</dbReference>
<proteinExistence type="inferred from homology"/>
<feature type="domain" description="Clp ATPase C-terminal" evidence="9">
    <location>
        <begin position="661"/>
        <end position="752"/>
    </location>
</feature>
<feature type="domain" description="AAA+ ATPase" evidence="8">
    <location>
        <begin position="83"/>
        <end position="227"/>
    </location>
</feature>
<dbReference type="GO" id="GO:0005759">
    <property type="term" value="C:mitochondrial matrix"/>
    <property type="evidence" value="ECO:0007669"/>
    <property type="project" value="TreeGrafter"/>
</dbReference>
<name>A0A8H5N422_9HYPO</name>
<dbReference type="SUPFAM" id="SSF52540">
    <property type="entry name" value="P-loop containing nucleoside triphosphate hydrolases"/>
    <property type="match status" value="2"/>
</dbReference>
<evidence type="ECO:0000313" key="11">
    <source>
        <dbReference type="Proteomes" id="UP000574317"/>
    </source>
</evidence>
<dbReference type="SMART" id="SM00382">
    <property type="entry name" value="AAA"/>
    <property type="match status" value="2"/>
</dbReference>
<dbReference type="InterPro" id="IPR003593">
    <property type="entry name" value="AAA+_ATPase"/>
</dbReference>
<dbReference type="Gene3D" id="3.40.50.300">
    <property type="entry name" value="P-loop containing nucleotide triphosphate hydrolases"/>
    <property type="match status" value="3"/>
</dbReference>
<evidence type="ECO:0000256" key="2">
    <source>
        <dbReference type="ARBA" id="ARBA00022737"/>
    </source>
</evidence>
<dbReference type="CDD" id="cd00009">
    <property type="entry name" value="AAA"/>
    <property type="match status" value="1"/>
</dbReference>
<dbReference type="PROSITE" id="PS00871">
    <property type="entry name" value="CLPAB_2"/>
    <property type="match status" value="1"/>
</dbReference>
<dbReference type="SMART" id="SM01086">
    <property type="entry name" value="ClpB_D2-small"/>
    <property type="match status" value="1"/>
</dbReference>
<dbReference type="FunFam" id="3.40.50.300:FF:000120">
    <property type="entry name" value="ATP-dependent chaperone ClpB"/>
    <property type="match status" value="1"/>
</dbReference>
<dbReference type="Pfam" id="PF00004">
    <property type="entry name" value="AAA"/>
    <property type="match status" value="1"/>
</dbReference>
<dbReference type="InterPro" id="IPR001270">
    <property type="entry name" value="ClpA/B"/>
</dbReference>
<dbReference type="InterPro" id="IPR027417">
    <property type="entry name" value="P-loop_NTPase"/>
</dbReference>
<evidence type="ECO:0000256" key="1">
    <source>
        <dbReference type="ARBA" id="ARBA00008675"/>
    </source>
</evidence>
<keyword evidence="7" id="KW-0175">Coiled coil</keyword>
<dbReference type="Gene3D" id="1.10.8.60">
    <property type="match status" value="1"/>
</dbReference>
<evidence type="ECO:0000256" key="7">
    <source>
        <dbReference type="SAM" id="Coils"/>
    </source>
</evidence>
<dbReference type="AlphaFoldDB" id="A0A8H5N422"/>
<evidence type="ECO:0000256" key="5">
    <source>
        <dbReference type="ARBA" id="ARBA00023186"/>
    </source>
</evidence>
<dbReference type="GO" id="GO:0016887">
    <property type="term" value="F:ATP hydrolysis activity"/>
    <property type="evidence" value="ECO:0007669"/>
    <property type="project" value="InterPro"/>
</dbReference>
<dbReference type="InterPro" id="IPR028299">
    <property type="entry name" value="ClpA/B_CS2"/>
</dbReference>
<accession>A0A8H5N422</accession>
<keyword evidence="11" id="KW-1185">Reference proteome</keyword>
<dbReference type="Pfam" id="PF17871">
    <property type="entry name" value="AAA_lid_9"/>
    <property type="match status" value="1"/>
</dbReference>
<dbReference type="PANTHER" id="PTHR11638">
    <property type="entry name" value="ATP-DEPENDENT CLP PROTEASE"/>
    <property type="match status" value="1"/>
</dbReference>
<keyword evidence="3 6" id="KW-0547">Nucleotide-binding</keyword>
<feature type="domain" description="AAA+ ATPase" evidence="8">
    <location>
        <begin position="483"/>
        <end position="623"/>
    </location>
</feature>
<keyword evidence="10" id="KW-0346">Stress response</keyword>
<dbReference type="PANTHER" id="PTHR11638:SF176">
    <property type="entry name" value="HEAT SHOCK PROTEIN 78, MITOCHONDRIAL"/>
    <property type="match status" value="1"/>
</dbReference>
<keyword evidence="4 6" id="KW-0067">ATP-binding</keyword>
<sequence length="759" mass="84572">MLQQAASRQMRWAITLAIRSYANGRPHPPGGTHRMNMGGEEEKPALEQFGIDLTARAKDGKLDPVIGRDAEIQRTIQILSRRTKNNPVLIGNAGTGKTAILEGLALRIVRGDVPESIKNKRVISLDLGSLIAGAKFRGDFEERLKKVLTEVEQAQGEVILFIDELHTLLGLGKAEGSIDASNLLKPALARGELQCCGATTLNEYRQIEKDVALARRFQPIIVSEPSVEDTISILRGIKDKYEVHHGVRITDGALVAAATLSNRYITDRFLPDKAIDLMDEAASHLKLQHESKPEDIMRLDHKIMTIQIELESLRKESDIASKERREKLESDLKKLNEEISELNARWEKERAEIESVKKIQEDLDKAKFELEQAQREGNFGRASELRFGVIPNLEKKLPKEGEAKEAKPNDTLIHDSVSPDDIANVVSRITGIPVSKLTSGHIEKLVHMEDSLREAVKGQDEAIKAVSNAVRLQRAGLSGENKPLASFFFLGPTGVGKTELCKKLAGFLFSTESAVVRFDMSEFQEKHTISRLIGAPSGYIGYEDAGQLTEAVRRKPYAVLLFDEFEKAHRDISALLLQVLDEGYLTDAQGHKVDFKNTIIVLTSNLGADILVGQNHLHPYSETPDGEIDPSVRKAVMDVVASAYPPEFLNRIDSFIVFKRLARSAIRDIVDIRLKELQQRLDDRRIVLSVPDNVRDWLAERGYDPKFGARPLNRLITNEIGNGLADQIIRGQLKMGETAEVKIRDDKEGLDIIVKPEDA</sequence>
<dbReference type="InterPro" id="IPR041546">
    <property type="entry name" value="ClpA/ClpB_AAA_lid"/>
</dbReference>
<dbReference type="FunFam" id="3.40.50.300:FF:000010">
    <property type="entry name" value="Chaperone clpB 1, putative"/>
    <property type="match status" value="1"/>
</dbReference>
<dbReference type="PROSITE" id="PS00870">
    <property type="entry name" value="CLPAB_1"/>
    <property type="match status" value="1"/>
</dbReference>
<dbReference type="Pfam" id="PF07724">
    <property type="entry name" value="AAA_2"/>
    <property type="match status" value="1"/>
</dbReference>
<evidence type="ECO:0000256" key="3">
    <source>
        <dbReference type="ARBA" id="ARBA00022741"/>
    </source>
</evidence>
<reference evidence="10 11" key="1">
    <citation type="submission" date="2020-05" db="EMBL/GenBank/DDBJ databases">
        <title>Identification and distribution of gene clusters putatively required for synthesis of sphingolipid metabolism inhibitors in phylogenetically diverse species of the filamentous fungus Fusarium.</title>
        <authorList>
            <person name="Kim H.-S."/>
            <person name="Busman M."/>
            <person name="Brown D.W."/>
            <person name="Divon H."/>
            <person name="Uhlig S."/>
            <person name="Proctor R.H."/>
        </authorList>
    </citation>
    <scope>NUCLEOTIDE SEQUENCE [LARGE SCALE GENOMIC DNA]</scope>
    <source>
        <strain evidence="10 11">NRRL 25196</strain>
    </source>
</reference>
<keyword evidence="2" id="KW-0677">Repeat</keyword>